<evidence type="ECO:0000259" key="8">
    <source>
        <dbReference type="PROSITE" id="PS51864"/>
    </source>
</evidence>
<dbReference type="InterPro" id="IPR034035">
    <property type="entry name" value="Astacin-like_dom"/>
</dbReference>
<feature type="domain" description="Peptidase M12A" evidence="8">
    <location>
        <begin position="1"/>
        <end position="161"/>
    </location>
</feature>
<feature type="active site" evidence="6">
    <location>
        <position position="61"/>
    </location>
</feature>
<name>A0A0M3QU01_DROBS</name>
<evidence type="ECO:0000256" key="1">
    <source>
        <dbReference type="ARBA" id="ARBA00022670"/>
    </source>
</evidence>
<keyword evidence="1 6" id="KW-0645">Protease</keyword>
<comment type="caution">
    <text evidence="6">Lacks conserved residue(s) required for the propagation of feature annotation.</text>
</comment>
<evidence type="ECO:0000256" key="5">
    <source>
        <dbReference type="ARBA" id="ARBA00023049"/>
    </source>
</evidence>
<dbReference type="CDD" id="cd04280">
    <property type="entry name" value="ZnMc_astacin_like"/>
    <property type="match status" value="1"/>
</dbReference>
<feature type="binding site" evidence="6">
    <location>
        <position position="70"/>
    </location>
    <ligand>
        <name>Zn(2+)</name>
        <dbReference type="ChEBI" id="CHEBI:29105"/>
        <note>catalytic</note>
    </ligand>
</feature>
<dbReference type="Gene3D" id="3.40.390.10">
    <property type="entry name" value="Collagenase (Catalytic Domain)"/>
    <property type="match status" value="1"/>
</dbReference>
<dbReference type="SUPFAM" id="SSF55486">
    <property type="entry name" value="Metalloproteases ('zincins'), catalytic domain"/>
    <property type="match status" value="1"/>
</dbReference>
<dbReference type="EC" id="3.4.24.-" evidence="7"/>
<evidence type="ECO:0000256" key="2">
    <source>
        <dbReference type="ARBA" id="ARBA00022723"/>
    </source>
</evidence>
<dbReference type="InterPro" id="IPR006026">
    <property type="entry name" value="Peptidase_Metallo"/>
</dbReference>
<feature type="binding site" evidence="6">
    <location>
        <position position="64"/>
    </location>
    <ligand>
        <name>Zn(2+)</name>
        <dbReference type="ChEBI" id="CHEBI:29105"/>
        <note>catalytic</note>
    </ligand>
</feature>
<keyword evidence="4 6" id="KW-0862">Zinc</keyword>
<evidence type="ECO:0000313" key="10">
    <source>
        <dbReference type="Proteomes" id="UP000494163"/>
    </source>
</evidence>
<dbReference type="GO" id="GO:0008270">
    <property type="term" value="F:zinc ion binding"/>
    <property type="evidence" value="ECO:0007669"/>
    <property type="project" value="UniProtKB-UniRule"/>
</dbReference>
<dbReference type="EMBL" id="CP012523">
    <property type="protein sequence ID" value="ALC39803.1"/>
    <property type="molecule type" value="Genomic_DNA"/>
</dbReference>
<dbReference type="OMA" id="MGTIEHE"/>
<organism evidence="9 10">
    <name type="scientific">Drosophila busckii</name>
    <name type="common">Fruit fly</name>
    <dbReference type="NCBI Taxonomy" id="30019"/>
    <lineage>
        <taxon>Eukaryota</taxon>
        <taxon>Metazoa</taxon>
        <taxon>Ecdysozoa</taxon>
        <taxon>Arthropoda</taxon>
        <taxon>Hexapoda</taxon>
        <taxon>Insecta</taxon>
        <taxon>Pterygota</taxon>
        <taxon>Neoptera</taxon>
        <taxon>Endopterygota</taxon>
        <taxon>Diptera</taxon>
        <taxon>Brachycera</taxon>
        <taxon>Muscomorpha</taxon>
        <taxon>Ephydroidea</taxon>
        <taxon>Drosophilidae</taxon>
        <taxon>Drosophila</taxon>
    </lineage>
</organism>
<dbReference type="PANTHER" id="PTHR10127:SF780">
    <property type="entry name" value="METALLOENDOPEPTIDASE"/>
    <property type="match status" value="1"/>
</dbReference>
<dbReference type="PANTHER" id="PTHR10127">
    <property type="entry name" value="DISCOIDIN, CUB, EGF, LAMININ , AND ZINC METALLOPROTEASE DOMAIN CONTAINING"/>
    <property type="match status" value="1"/>
</dbReference>
<dbReference type="SMART" id="SM00235">
    <property type="entry name" value="ZnMc"/>
    <property type="match status" value="1"/>
</dbReference>
<dbReference type="PROSITE" id="PS51864">
    <property type="entry name" value="ASTACIN"/>
    <property type="match status" value="1"/>
</dbReference>
<accession>A0A0M3QU01</accession>
<dbReference type="OrthoDB" id="291007at2759"/>
<protein>
    <recommendedName>
        <fullName evidence="7">Metalloendopeptidase</fullName>
        <ecNumber evidence="7">3.4.24.-</ecNumber>
    </recommendedName>
</protein>
<dbReference type="STRING" id="30019.A0A0M3QU01"/>
<keyword evidence="3 6" id="KW-0378">Hydrolase</keyword>
<dbReference type="AlphaFoldDB" id="A0A0M3QU01"/>
<feature type="binding site" evidence="6">
    <location>
        <position position="60"/>
    </location>
    <ligand>
        <name>Zn(2+)</name>
        <dbReference type="ChEBI" id="CHEBI:29105"/>
        <note>catalytic</note>
    </ligand>
</feature>
<dbReference type="InterPro" id="IPR001506">
    <property type="entry name" value="Peptidase_M12A"/>
</dbReference>
<dbReference type="GO" id="GO:0006508">
    <property type="term" value="P:proteolysis"/>
    <property type="evidence" value="ECO:0007669"/>
    <property type="project" value="UniProtKB-KW"/>
</dbReference>
<evidence type="ECO:0000256" key="7">
    <source>
        <dbReference type="RuleBase" id="RU361183"/>
    </source>
</evidence>
<dbReference type="SMR" id="A0A0M3QU01"/>
<dbReference type="InterPro" id="IPR024079">
    <property type="entry name" value="MetalloPept_cat_dom_sf"/>
</dbReference>
<comment type="cofactor">
    <cofactor evidence="6 7">
        <name>Zn(2+)</name>
        <dbReference type="ChEBI" id="CHEBI:29105"/>
    </cofactor>
    <text evidence="6 7">Binds 1 zinc ion per subunit.</text>
</comment>
<keyword evidence="5 6" id="KW-0482">Metalloprotease</keyword>
<evidence type="ECO:0000313" key="9">
    <source>
        <dbReference type="EMBL" id="ALC39803.1"/>
    </source>
</evidence>
<proteinExistence type="predicted"/>
<dbReference type="GO" id="GO:0004222">
    <property type="term" value="F:metalloendopeptidase activity"/>
    <property type="evidence" value="ECO:0007669"/>
    <property type="project" value="UniProtKB-UniRule"/>
</dbReference>
<gene>
    <name evidence="9" type="ORF">Dbus_chr2Lg1888</name>
</gene>
<dbReference type="Pfam" id="PF01400">
    <property type="entry name" value="Astacin"/>
    <property type="match status" value="1"/>
</dbReference>
<dbReference type="Proteomes" id="UP000494163">
    <property type="component" value="Chromosome 2L"/>
</dbReference>
<evidence type="ECO:0000256" key="4">
    <source>
        <dbReference type="ARBA" id="ARBA00022833"/>
    </source>
</evidence>
<evidence type="ECO:0000256" key="6">
    <source>
        <dbReference type="PROSITE-ProRule" id="PRU01211"/>
    </source>
</evidence>
<keyword evidence="10" id="KW-1185">Reference proteome</keyword>
<dbReference type="PRINTS" id="PR00480">
    <property type="entry name" value="ASTACIN"/>
</dbReference>
<evidence type="ECO:0000256" key="3">
    <source>
        <dbReference type="ARBA" id="ARBA00022801"/>
    </source>
</evidence>
<keyword evidence="2 6" id="KW-0479">Metal-binding</keyword>
<reference evidence="9 10" key="1">
    <citation type="submission" date="2015-08" db="EMBL/GenBank/DDBJ databases">
        <title>Ancestral chromatin configuration constrains chromatin evolution on differentiating sex chromosomes in Drosophila.</title>
        <authorList>
            <person name="Zhou Q."/>
            <person name="Bachtrog D."/>
        </authorList>
    </citation>
    <scope>NUCLEOTIDE SEQUENCE [LARGE SCALE GENOMIC DNA]</scope>
    <source>
        <tissue evidence="9">Whole larvae</tissue>
    </source>
</reference>
<sequence>MYNISLDSCVRFRQTYDPNEHQVIINGGGAGCSAHLGYQHSRYQKIHFGGGCIERGVIKHELLHALGFVHMHSDARRDDYVIIEWDNIQEGREHNFERYNNTDVTDFGVEYDYLSVLHYGSHAFSKNGRPTIISKRPDKRFGQRMGLTALDTEKLNRAYCYKQK</sequence>